<proteinExistence type="predicted"/>
<gene>
    <name evidence="1" type="ORF">MGSAQ_001675</name>
</gene>
<name>A0A1B6NTN1_9ZZZZ</name>
<accession>A0A1B6NTN1</accession>
<evidence type="ECO:0000313" key="1">
    <source>
        <dbReference type="EMBL" id="KTF06829.1"/>
    </source>
</evidence>
<dbReference type="EMBL" id="AYSL01000913">
    <property type="protein sequence ID" value="KTF06829.1"/>
    <property type="molecule type" value="Genomic_DNA"/>
</dbReference>
<protein>
    <submittedName>
        <fullName evidence="1">Secreted protein</fullName>
    </submittedName>
</protein>
<reference evidence="1" key="1">
    <citation type="submission" date="2013-11" db="EMBL/GenBank/DDBJ databases">
        <title>Microbial diversity, functional groups and degradation webs in Northern and Southern Mediterranean and Red Sea marine crude oil polluted sites.</title>
        <authorList>
            <person name="Daffonchio D."/>
            <person name="Mapelli F."/>
            <person name="Ferrer M."/>
            <person name="Richter M."/>
            <person name="Cherif A."/>
            <person name="Malkawi H.I."/>
            <person name="Yakimov M.M."/>
            <person name="Abdel-Fattah Y.R."/>
            <person name="Blaghen M."/>
            <person name="Golyshin P.N."/>
            <person name="Kalogerakis N."/>
            <person name="Boon N."/>
            <person name="Magagnini M."/>
            <person name="Fava F."/>
        </authorList>
    </citation>
    <scope>NUCLEOTIDE SEQUENCE</scope>
</reference>
<comment type="caution">
    <text evidence="1">The sequence shown here is derived from an EMBL/GenBank/DDBJ whole genome shotgun (WGS) entry which is preliminary data.</text>
</comment>
<organism evidence="1">
    <name type="scientific">marine sediment metagenome</name>
    <dbReference type="NCBI Taxonomy" id="412755"/>
    <lineage>
        <taxon>unclassified sequences</taxon>
        <taxon>metagenomes</taxon>
        <taxon>ecological metagenomes</taxon>
    </lineage>
</organism>
<sequence length="37" mass="4125">MPNIALGLCVSTGSRRSMGVTMKTSIRYKYQCVQTDK</sequence>
<dbReference type="AlphaFoldDB" id="A0A1B6NTN1"/>